<proteinExistence type="predicted"/>
<dbReference type="AlphaFoldDB" id="A0A316D9B8"/>
<accession>A0A316D9B8</accession>
<dbReference type="Proteomes" id="UP000245634">
    <property type="component" value="Unassembled WGS sequence"/>
</dbReference>
<organism evidence="1 2">
    <name type="scientific">Tumebacillus permanentifrigoris</name>
    <dbReference type="NCBI Taxonomy" id="378543"/>
    <lineage>
        <taxon>Bacteria</taxon>
        <taxon>Bacillati</taxon>
        <taxon>Bacillota</taxon>
        <taxon>Bacilli</taxon>
        <taxon>Bacillales</taxon>
        <taxon>Alicyclobacillaceae</taxon>
        <taxon>Tumebacillus</taxon>
    </lineage>
</organism>
<evidence type="ECO:0000313" key="2">
    <source>
        <dbReference type="Proteomes" id="UP000245634"/>
    </source>
</evidence>
<reference evidence="1 2" key="1">
    <citation type="submission" date="2018-05" db="EMBL/GenBank/DDBJ databases">
        <title>Genomic Encyclopedia of Type Strains, Phase IV (KMG-IV): sequencing the most valuable type-strain genomes for metagenomic binning, comparative biology and taxonomic classification.</title>
        <authorList>
            <person name="Goeker M."/>
        </authorList>
    </citation>
    <scope>NUCLEOTIDE SEQUENCE [LARGE SCALE GENOMIC DNA]</scope>
    <source>
        <strain evidence="1 2">DSM 18773</strain>
    </source>
</reference>
<dbReference type="EMBL" id="QGGL01000006">
    <property type="protein sequence ID" value="PWK13765.1"/>
    <property type="molecule type" value="Genomic_DNA"/>
</dbReference>
<name>A0A316D9B8_9BACL</name>
<sequence length="36" mass="4315">MSTIQVTERARQELLQFREDEHGRVCVRFYLEMEGG</sequence>
<protein>
    <submittedName>
        <fullName evidence="1">Uncharacterized protein</fullName>
    </submittedName>
</protein>
<gene>
    <name evidence="1" type="ORF">C7459_10644</name>
</gene>
<keyword evidence="2" id="KW-1185">Reference proteome</keyword>
<comment type="caution">
    <text evidence="1">The sequence shown here is derived from an EMBL/GenBank/DDBJ whole genome shotgun (WGS) entry which is preliminary data.</text>
</comment>
<evidence type="ECO:0000313" key="1">
    <source>
        <dbReference type="EMBL" id="PWK13765.1"/>
    </source>
</evidence>